<dbReference type="PANTHER" id="PTHR33968:SF1">
    <property type="entry name" value="PROTEIN PET100 HOMOLOG, MITOCHONDRIAL"/>
    <property type="match status" value="1"/>
</dbReference>
<evidence type="ECO:0000256" key="5">
    <source>
        <dbReference type="ARBA" id="ARBA00022989"/>
    </source>
</evidence>
<protein>
    <submittedName>
        <fullName evidence="10">6091_t:CDS:1</fullName>
    </submittedName>
</protein>
<keyword evidence="7 9" id="KW-0472">Membrane</keyword>
<dbReference type="AlphaFoldDB" id="A0A9N8Z8N7"/>
<evidence type="ECO:0000256" key="6">
    <source>
        <dbReference type="ARBA" id="ARBA00023128"/>
    </source>
</evidence>
<evidence type="ECO:0000256" key="8">
    <source>
        <dbReference type="ARBA" id="ARBA00038077"/>
    </source>
</evidence>
<comment type="similarity">
    <text evidence="8">Belongs to the PET100 family.</text>
</comment>
<evidence type="ECO:0000256" key="9">
    <source>
        <dbReference type="SAM" id="Phobius"/>
    </source>
</evidence>
<dbReference type="PANTHER" id="PTHR33968">
    <property type="entry name" value="PROTEIN PET100 HOMOLOG, MITOCHONDRIAL"/>
    <property type="match status" value="1"/>
</dbReference>
<evidence type="ECO:0000256" key="7">
    <source>
        <dbReference type="ARBA" id="ARBA00023136"/>
    </source>
</evidence>
<evidence type="ECO:0000256" key="4">
    <source>
        <dbReference type="ARBA" id="ARBA00022946"/>
    </source>
</evidence>
<dbReference type="OrthoDB" id="18175at2759"/>
<proteinExistence type="inferred from homology"/>
<sequence>MAGPNLEIFKFSVYIFFPIAMMYYFGDPKFYEKHIRGTQFWPELETTNKPPTTKEDARIEFEKMKAKIQESSNNSTST</sequence>
<gene>
    <name evidence="10" type="ORF">POCULU_LOCUS1681</name>
</gene>
<dbReference type="InterPro" id="IPR018625">
    <property type="entry name" value="Pet100"/>
</dbReference>
<dbReference type="GO" id="GO:0051082">
    <property type="term" value="F:unfolded protein binding"/>
    <property type="evidence" value="ECO:0007669"/>
    <property type="project" value="TreeGrafter"/>
</dbReference>
<evidence type="ECO:0000256" key="2">
    <source>
        <dbReference type="ARBA" id="ARBA00004325"/>
    </source>
</evidence>
<dbReference type="EMBL" id="CAJVPJ010000134">
    <property type="protein sequence ID" value="CAG8483549.1"/>
    <property type="molecule type" value="Genomic_DNA"/>
</dbReference>
<dbReference type="Proteomes" id="UP000789572">
    <property type="component" value="Unassembled WGS sequence"/>
</dbReference>
<keyword evidence="11" id="KW-1185">Reference proteome</keyword>
<comment type="caution">
    <text evidence="10">The sequence shown here is derived from an EMBL/GenBank/DDBJ whole genome shotgun (WGS) entry which is preliminary data.</text>
</comment>
<keyword evidence="4" id="KW-0809">Transit peptide</keyword>
<dbReference type="GO" id="GO:0033617">
    <property type="term" value="P:mitochondrial respiratory chain complex IV assembly"/>
    <property type="evidence" value="ECO:0007669"/>
    <property type="project" value="InterPro"/>
</dbReference>
<dbReference type="GO" id="GO:0005743">
    <property type="term" value="C:mitochondrial inner membrane"/>
    <property type="evidence" value="ECO:0007669"/>
    <property type="project" value="TreeGrafter"/>
</dbReference>
<keyword evidence="5 9" id="KW-1133">Transmembrane helix</keyword>
<dbReference type="Pfam" id="PF09803">
    <property type="entry name" value="Pet100"/>
    <property type="match status" value="1"/>
</dbReference>
<accession>A0A9N8Z8N7</accession>
<evidence type="ECO:0000256" key="1">
    <source>
        <dbReference type="ARBA" id="ARBA00004167"/>
    </source>
</evidence>
<organism evidence="10 11">
    <name type="scientific">Paraglomus occultum</name>
    <dbReference type="NCBI Taxonomy" id="144539"/>
    <lineage>
        <taxon>Eukaryota</taxon>
        <taxon>Fungi</taxon>
        <taxon>Fungi incertae sedis</taxon>
        <taxon>Mucoromycota</taxon>
        <taxon>Glomeromycotina</taxon>
        <taxon>Glomeromycetes</taxon>
        <taxon>Paraglomerales</taxon>
        <taxon>Paraglomeraceae</taxon>
        <taxon>Paraglomus</taxon>
    </lineage>
</organism>
<feature type="transmembrane region" description="Helical" evidence="9">
    <location>
        <begin position="6"/>
        <end position="26"/>
    </location>
</feature>
<evidence type="ECO:0000256" key="3">
    <source>
        <dbReference type="ARBA" id="ARBA00022692"/>
    </source>
</evidence>
<keyword evidence="3 9" id="KW-0812">Transmembrane</keyword>
<reference evidence="10" key="1">
    <citation type="submission" date="2021-06" db="EMBL/GenBank/DDBJ databases">
        <authorList>
            <person name="Kallberg Y."/>
            <person name="Tangrot J."/>
            <person name="Rosling A."/>
        </authorList>
    </citation>
    <scope>NUCLEOTIDE SEQUENCE</scope>
    <source>
        <strain evidence="10">IA702</strain>
    </source>
</reference>
<keyword evidence="6" id="KW-0496">Mitochondrion</keyword>
<evidence type="ECO:0000313" key="10">
    <source>
        <dbReference type="EMBL" id="CAG8483549.1"/>
    </source>
</evidence>
<comment type="subcellular location">
    <subcellularLocation>
        <location evidence="1">Membrane</location>
        <topology evidence="1">Single-pass membrane protein</topology>
    </subcellularLocation>
    <subcellularLocation>
        <location evidence="2">Mitochondrion membrane</location>
    </subcellularLocation>
</comment>
<evidence type="ECO:0000313" key="11">
    <source>
        <dbReference type="Proteomes" id="UP000789572"/>
    </source>
</evidence>
<name>A0A9N8Z8N7_9GLOM</name>